<evidence type="ECO:0000313" key="6">
    <source>
        <dbReference type="Proteomes" id="UP000472265"/>
    </source>
</evidence>
<evidence type="ECO:0000313" key="5">
    <source>
        <dbReference type="Ensembl" id="ENSSAUP00010045875.1"/>
    </source>
</evidence>
<dbReference type="GeneTree" id="ENSGT00940000158324"/>
<organism evidence="5 6">
    <name type="scientific">Sparus aurata</name>
    <name type="common">Gilthead sea bream</name>
    <dbReference type="NCBI Taxonomy" id="8175"/>
    <lineage>
        <taxon>Eukaryota</taxon>
        <taxon>Metazoa</taxon>
        <taxon>Chordata</taxon>
        <taxon>Craniata</taxon>
        <taxon>Vertebrata</taxon>
        <taxon>Euteleostomi</taxon>
        <taxon>Actinopterygii</taxon>
        <taxon>Neopterygii</taxon>
        <taxon>Teleostei</taxon>
        <taxon>Neoteleostei</taxon>
        <taxon>Acanthomorphata</taxon>
        <taxon>Eupercaria</taxon>
        <taxon>Spariformes</taxon>
        <taxon>Sparidae</taxon>
        <taxon>Sparus</taxon>
    </lineage>
</organism>
<reference evidence="5" key="1">
    <citation type="submission" date="2021-04" db="EMBL/GenBank/DDBJ databases">
        <authorList>
            <consortium name="Wellcome Sanger Institute Data Sharing"/>
        </authorList>
    </citation>
    <scope>NUCLEOTIDE SEQUENCE [LARGE SCALE GENOMIC DNA]</scope>
</reference>
<dbReference type="Pfam" id="PF00617">
    <property type="entry name" value="RasGEF"/>
    <property type="match status" value="1"/>
</dbReference>
<dbReference type="CDD" id="cd22915">
    <property type="entry name" value="HFD_SOS1_rpt2"/>
    <property type="match status" value="1"/>
</dbReference>
<dbReference type="InterPro" id="IPR023578">
    <property type="entry name" value="Ras_GEF_dom_sf"/>
</dbReference>
<proteinExistence type="predicted"/>
<dbReference type="InterPro" id="IPR019804">
    <property type="entry name" value="Ras_G-nucl-exch_fac_CS"/>
</dbReference>
<evidence type="ECO:0000256" key="2">
    <source>
        <dbReference type="PROSITE-ProRule" id="PRU00168"/>
    </source>
</evidence>
<reference evidence="5" key="3">
    <citation type="submission" date="2025-09" db="UniProtKB">
        <authorList>
            <consortium name="Ensembl"/>
        </authorList>
    </citation>
    <scope>IDENTIFICATION</scope>
</reference>
<dbReference type="SUPFAM" id="SSF48366">
    <property type="entry name" value="Ras GEF"/>
    <property type="match status" value="1"/>
</dbReference>
<reference evidence="5" key="2">
    <citation type="submission" date="2025-08" db="UniProtKB">
        <authorList>
            <consortium name="Ensembl"/>
        </authorList>
    </citation>
    <scope>IDENTIFICATION</scope>
</reference>
<dbReference type="PANTHER" id="PTHR23113">
    <property type="entry name" value="GUANINE NUCLEOTIDE EXCHANGE FACTOR"/>
    <property type="match status" value="1"/>
</dbReference>
<dbReference type="Ensembl" id="ENSSAUT00010048224.1">
    <property type="protein sequence ID" value="ENSSAUP00010045875.1"/>
    <property type="gene ID" value="ENSSAUG00010019122.1"/>
</dbReference>
<dbReference type="GO" id="GO:0005886">
    <property type="term" value="C:plasma membrane"/>
    <property type="evidence" value="ECO:0007669"/>
    <property type="project" value="TreeGrafter"/>
</dbReference>
<dbReference type="PROSITE" id="PS50009">
    <property type="entry name" value="RASGEF_CAT"/>
    <property type="match status" value="1"/>
</dbReference>
<protein>
    <submittedName>
        <fullName evidence="5">Son of sevenless homolog 2 (Drosophila)</fullName>
    </submittedName>
</protein>
<accession>A0A671XAE3</accession>
<dbReference type="Gene3D" id="1.10.840.10">
    <property type="entry name" value="Ras guanine-nucleotide exchange factors catalytic domain"/>
    <property type="match status" value="1"/>
</dbReference>
<dbReference type="GO" id="GO:0046982">
    <property type="term" value="F:protein heterodimerization activity"/>
    <property type="evidence" value="ECO:0007669"/>
    <property type="project" value="InterPro"/>
</dbReference>
<dbReference type="GO" id="GO:0005085">
    <property type="term" value="F:guanyl-nucleotide exchange factor activity"/>
    <property type="evidence" value="ECO:0007669"/>
    <property type="project" value="UniProtKB-KW"/>
</dbReference>
<sequence>MQPQQIYDFSSDENSHKWRGLFVQALRKVQKQVHPALMAKEDALQHIEELILQLLNMLCVAQPRSVQDVEERVQKTFPHPIDKWAIADAQSAIEKRKRRNPLLLPVDKIHPLLKEVLGYKVDYHVSLYIVAVLEYISADILKLAGNYVGNIRHYEISQQDIKVSGQLDSFDLMTLHPIEIARQLTLLESELYRAVRPSELVGSVWTREDKEKNSPNLLRMIRHTTNLTLWFEKCIVETMNLEERVAVMSRVIEILQVFQELNNFNGVLEVVSAINSVPVYRLDHTFEAIPERKRRVLEDAVELSQDHFKKYLIKLKSINPPCVPFFGIYLTNILKTEEGNPDFLRRSGKDLINFSKRRKVAEITGEIQQYQNQPYCLKVEHEIRRFFENLNPMDNRSEKEFADHLFKISLEIEPRHCRQPPRFARKTMYSLKSPGIRPVRTSTSGTMKGHPVALEREPPHKITFRSIAETETEMSASSSVPTSPNTPTPPQSASSDLSSVFMDHDLSSSYGGELLFLFGNIRLSSMSDSPPAIPPRLPPPPPRNQPRPLIYNGPPSDGPLPSPPPPPPRDPLPDTPPPVPQRPPEIFINYPLNLQPSPVGRYHWDFSSSPSSPNTPPSTPSPRVPRRSCPLSASQNSLCPLPITAPPVPPRHNSSPQLPKLPPKTYKRELLPPPQGLTLVENTDSSQ</sequence>
<dbReference type="AlphaFoldDB" id="A0A671XAE3"/>
<dbReference type="InterPro" id="IPR009072">
    <property type="entry name" value="Histone-fold"/>
</dbReference>
<dbReference type="CDD" id="cd00155">
    <property type="entry name" value="RasGEF"/>
    <property type="match status" value="1"/>
</dbReference>
<dbReference type="SUPFAM" id="SSF47113">
    <property type="entry name" value="Histone-fold"/>
    <property type="match status" value="1"/>
</dbReference>
<feature type="region of interest" description="Disordered" evidence="3">
    <location>
        <begin position="470"/>
        <end position="497"/>
    </location>
</feature>
<dbReference type="InterPro" id="IPR008937">
    <property type="entry name" value="Ras-like_GEF"/>
</dbReference>
<evidence type="ECO:0000256" key="1">
    <source>
        <dbReference type="ARBA" id="ARBA00022658"/>
    </source>
</evidence>
<dbReference type="Proteomes" id="UP000472265">
    <property type="component" value="Chromosome 16"/>
</dbReference>
<feature type="compositionally biased region" description="Low complexity" evidence="3">
    <location>
        <begin position="470"/>
        <end position="483"/>
    </location>
</feature>
<name>A0A671XAE3_SPAAU</name>
<feature type="domain" description="Ras-GEF" evidence="4">
    <location>
        <begin position="176"/>
        <end position="415"/>
    </location>
</feature>
<dbReference type="PROSITE" id="PS00720">
    <property type="entry name" value="RASGEF"/>
    <property type="match status" value="1"/>
</dbReference>
<gene>
    <name evidence="5" type="primary">SOS2</name>
    <name evidence="5" type="synonym">sos2</name>
</gene>
<dbReference type="SMART" id="SM00147">
    <property type="entry name" value="RasGEF"/>
    <property type="match status" value="1"/>
</dbReference>
<evidence type="ECO:0000259" key="4">
    <source>
        <dbReference type="PROSITE" id="PS50009"/>
    </source>
</evidence>
<keyword evidence="6" id="KW-1185">Reference proteome</keyword>
<feature type="compositionally biased region" description="Pro residues" evidence="3">
    <location>
        <begin position="613"/>
        <end position="623"/>
    </location>
</feature>
<dbReference type="Gene3D" id="1.10.20.10">
    <property type="entry name" value="Histone, subunit A"/>
    <property type="match status" value="1"/>
</dbReference>
<dbReference type="InterPro" id="IPR036964">
    <property type="entry name" value="RASGEF_cat_dom_sf"/>
</dbReference>
<feature type="compositionally biased region" description="Pro residues" evidence="3">
    <location>
        <begin position="556"/>
        <end position="583"/>
    </location>
</feature>
<evidence type="ECO:0000256" key="3">
    <source>
        <dbReference type="SAM" id="MobiDB-lite"/>
    </source>
</evidence>
<dbReference type="PANTHER" id="PTHR23113:SF150">
    <property type="entry name" value="SON OF SEVENLESS HOMOLOG 2"/>
    <property type="match status" value="1"/>
</dbReference>
<dbReference type="CDD" id="cd22914">
    <property type="entry name" value="HFD_SOS1_rpt1"/>
    <property type="match status" value="1"/>
</dbReference>
<dbReference type="InterPro" id="IPR001895">
    <property type="entry name" value="RASGEF_cat_dom"/>
</dbReference>
<feature type="region of interest" description="Disordered" evidence="3">
    <location>
        <begin position="528"/>
        <end position="687"/>
    </location>
</feature>
<keyword evidence="1 2" id="KW-0344">Guanine-nucleotide releasing factor</keyword>
<dbReference type="FunFam" id="1.10.20.10:FF:000029">
    <property type="entry name" value="son of sevenless homolog 1 isoform X1"/>
    <property type="match status" value="1"/>
</dbReference>
<dbReference type="GO" id="GO:0007265">
    <property type="term" value="P:Ras protein signal transduction"/>
    <property type="evidence" value="ECO:0007669"/>
    <property type="project" value="TreeGrafter"/>
</dbReference>
<feature type="compositionally biased region" description="Pro residues" evidence="3">
    <location>
        <begin position="531"/>
        <end position="545"/>
    </location>
</feature>